<comment type="subcellular location">
    <subcellularLocation>
        <location evidence="1 9">Nucleus</location>
        <location evidence="1 9">Nuclear pore complex</location>
    </subcellularLocation>
</comment>
<keyword evidence="7 9" id="KW-0906">Nuclear pore complex</keyword>
<evidence type="ECO:0000256" key="7">
    <source>
        <dbReference type="ARBA" id="ARBA00023132"/>
    </source>
</evidence>
<proteinExistence type="inferred from homology"/>
<gene>
    <name evidence="10" type="ORF">PAPYR_4953</name>
</gene>
<accession>A0ABQ8UMD2</accession>
<evidence type="ECO:0000256" key="9">
    <source>
        <dbReference type="RuleBase" id="RU365073"/>
    </source>
</evidence>
<evidence type="ECO:0000313" key="11">
    <source>
        <dbReference type="Proteomes" id="UP001141327"/>
    </source>
</evidence>
<dbReference type="Pfam" id="PF07575">
    <property type="entry name" value="Nucleopor_Nup85"/>
    <property type="match status" value="1"/>
</dbReference>
<evidence type="ECO:0000256" key="8">
    <source>
        <dbReference type="ARBA" id="ARBA00023242"/>
    </source>
</evidence>
<dbReference type="PANTHER" id="PTHR13373:SF21">
    <property type="entry name" value="NUCLEAR PORE COMPLEX PROTEIN NUP85"/>
    <property type="match status" value="1"/>
</dbReference>
<evidence type="ECO:0000256" key="5">
    <source>
        <dbReference type="ARBA" id="ARBA00022927"/>
    </source>
</evidence>
<keyword evidence="6 9" id="KW-0811">Translocation</keyword>
<keyword evidence="3 9" id="KW-0813">Transport</keyword>
<keyword evidence="11" id="KW-1185">Reference proteome</keyword>
<keyword evidence="4 9" id="KW-0509">mRNA transport</keyword>
<keyword evidence="8 9" id="KW-0539">Nucleus</keyword>
<comment type="similarity">
    <text evidence="2 9">Belongs to the nucleoporin Nup85 family.</text>
</comment>
<reference evidence="10" key="1">
    <citation type="journal article" date="2022" name="bioRxiv">
        <title>Genomics of Preaxostyla Flagellates Illuminates Evolutionary Transitions and the Path Towards Mitochondrial Loss.</title>
        <authorList>
            <person name="Novak L.V.F."/>
            <person name="Treitli S.C."/>
            <person name="Pyrih J."/>
            <person name="Halakuc P."/>
            <person name="Pipaliya S.V."/>
            <person name="Vacek V."/>
            <person name="Brzon O."/>
            <person name="Soukal P."/>
            <person name="Eme L."/>
            <person name="Dacks J.B."/>
            <person name="Karnkowska A."/>
            <person name="Elias M."/>
            <person name="Hampl V."/>
        </authorList>
    </citation>
    <scope>NUCLEOTIDE SEQUENCE</scope>
    <source>
        <strain evidence="10">RCP-MX</strain>
    </source>
</reference>
<evidence type="ECO:0000313" key="10">
    <source>
        <dbReference type="EMBL" id="KAJ4459151.1"/>
    </source>
</evidence>
<protein>
    <recommendedName>
        <fullName evidence="9">Nuclear pore complex protein Nup85</fullName>
    </recommendedName>
</protein>
<evidence type="ECO:0000256" key="1">
    <source>
        <dbReference type="ARBA" id="ARBA00004567"/>
    </source>
</evidence>
<evidence type="ECO:0000256" key="6">
    <source>
        <dbReference type="ARBA" id="ARBA00023010"/>
    </source>
</evidence>
<dbReference type="EMBL" id="JAPMOS010000022">
    <property type="protein sequence ID" value="KAJ4459151.1"/>
    <property type="molecule type" value="Genomic_DNA"/>
</dbReference>
<dbReference type="Proteomes" id="UP001141327">
    <property type="component" value="Unassembled WGS sequence"/>
</dbReference>
<sequence>MLAAGKADSTDYVPQAPWQPLNEDAIIMIHEVNGVFVEHLRRIQSSTSASSADLLETSRYYRALLTLHRESLNKKIGAADTADVEALRAELQSYDVAHMLWHLAEIVFVEQSDEPLGPRLALWQQKHLPPPTGLDTAEAVQQLQQVEQPERSPPFWPAMRALLTQGRFAEARALLTLHSDPQQTFVMLFNDALERVPVPFLAEAPGAYLSRLTAWQEQARSLAAQINARTAPELGSLLGILTGSEAALRAHTPQWLALLVGSLLFSDPVRLSTTTRLGIAPPLSVSFIRPLWTHAQHTRVGELGSLMDRCRAAHGGAPLFPGAAAEDIEQMVAACLRRDAHALVRLMYGRYGATWVATHLADILYHAGHLHSGPVEGVLPPMDVHAHQLVRYAHSLATATLEGGARAALWPTALTYLKAAALGAGEDAVRPHMEALLRREDPHRNYAEASRLMDAACRYGVPHVAREFATQLAERAIESGRYAMAVQWSLRAANQALLGTVASTVLEQYIVQPLEAPPADSGARALPPLCPPAPARPLAAALSPAALRREVESLVDEVRPCWTPWWPGLGAAAVPLGFVQPVALVATYHQLKGLLAQTAAQWAGWLKVRPAIDPEVLADPTADPILLTQVPTSVPPPGGPVDAALWQQAGQLLVRVLLTSEYIPSRPLWPYLLWESRHLLQGPVLVFGVKETRLLLKRLHDLKGKPRVGKPDPSSLTPIARFFAGLHHRAAALIGWMPRPYQDELALLMARNLARAITDANPSPI</sequence>
<comment type="caution">
    <text evidence="10">The sequence shown here is derived from an EMBL/GenBank/DDBJ whole genome shotgun (WGS) entry which is preliminary data.</text>
</comment>
<keyword evidence="5 9" id="KW-0653">Protein transport</keyword>
<name>A0ABQ8UMD2_9EUKA</name>
<dbReference type="PANTHER" id="PTHR13373">
    <property type="entry name" value="FROUNT PROTEIN-RELATED"/>
    <property type="match status" value="1"/>
</dbReference>
<comment type="subunit">
    <text evidence="9">Component of the nuclear pore complex (NPC).</text>
</comment>
<comment type="function">
    <text evidence="9">Functions as a component of the nuclear pore complex (NPC).</text>
</comment>
<evidence type="ECO:0000256" key="3">
    <source>
        <dbReference type="ARBA" id="ARBA00022448"/>
    </source>
</evidence>
<organism evidence="10 11">
    <name type="scientific">Paratrimastix pyriformis</name>
    <dbReference type="NCBI Taxonomy" id="342808"/>
    <lineage>
        <taxon>Eukaryota</taxon>
        <taxon>Metamonada</taxon>
        <taxon>Preaxostyla</taxon>
        <taxon>Paratrimastigidae</taxon>
        <taxon>Paratrimastix</taxon>
    </lineage>
</organism>
<evidence type="ECO:0000256" key="4">
    <source>
        <dbReference type="ARBA" id="ARBA00022816"/>
    </source>
</evidence>
<keyword evidence="9" id="KW-0472">Membrane</keyword>
<evidence type="ECO:0000256" key="2">
    <source>
        <dbReference type="ARBA" id="ARBA00005573"/>
    </source>
</evidence>
<dbReference type="InterPro" id="IPR011502">
    <property type="entry name" value="Nucleoporin_Nup85"/>
</dbReference>